<dbReference type="AlphaFoldDB" id="A0A428Z403"/>
<evidence type="ECO:0000313" key="7">
    <source>
        <dbReference type="EMBL" id="RSM80931.1"/>
    </source>
</evidence>
<feature type="domain" description="Acyl-CoA dehydrogenase/oxidase C-terminal" evidence="5">
    <location>
        <begin position="208"/>
        <end position="316"/>
    </location>
</feature>
<dbReference type="OrthoDB" id="3537945at2"/>
<dbReference type="InterPro" id="IPR037069">
    <property type="entry name" value="AcylCoA_DH/ox_N_sf"/>
</dbReference>
<evidence type="ECO:0000313" key="8">
    <source>
        <dbReference type="Proteomes" id="UP000287547"/>
    </source>
</evidence>
<dbReference type="GO" id="GO:0050660">
    <property type="term" value="F:flavin adenine dinucleotide binding"/>
    <property type="evidence" value="ECO:0007669"/>
    <property type="project" value="InterPro"/>
</dbReference>
<feature type="domain" description="Acyl-CoA dehydrogenase/oxidase N-terminal" evidence="6">
    <location>
        <begin position="35"/>
        <end position="87"/>
    </location>
</feature>
<protein>
    <submittedName>
        <fullName evidence="7">Acyl-CoA dehydrogenase</fullName>
    </submittedName>
</protein>
<dbReference type="Pfam" id="PF00441">
    <property type="entry name" value="Acyl-CoA_dh_1"/>
    <property type="match status" value="1"/>
</dbReference>
<dbReference type="InterPro" id="IPR036250">
    <property type="entry name" value="AcylCo_DH-like_C"/>
</dbReference>
<reference evidence="7 8" key="1">
    <citation type="submission" date="2018-05" db="EMBL/GenBank/DDBJ databases">
        <title>Evolution of GPA BGCs.</title>
        <authorList>
            <person name="Waglechner N."/>
            <person name="Wright G.D."/>
        </authorList>
    </citation>
    <scope>NUCLEOTIDE SEQUENCE [LARGE SCALE GENOMIC DNA]</scope>
    <source>
        <strain evidence="7 8">A82846</strain>
    </source>
</reference>
<evidence type="ECO:0000259" key="5">
    <source>
        <dbReference type="Pfam" id="PF00441"/>
    </source>
</evidence>
<comment type="similarity">
    <text evidence="2">Belongs to the acyl-CoA dehydrogenase family.</text>
</comment>
<dbReference type="PANTHER" id="PTHR43884:SF12">
    <property type="entry name" value="ISOVALERYL-COA DEHYDROGENASE, MITOCHONDRIAL-RELATED"/>
    <property type="match status" value="1"/>
</dbReference>
<dbReference type="SUPFAM" id="SSF47203">
    <property type="entry name" value="Acyl-CoA dehydrogenase C-terminal domain-like"/>
    <property type="match status" value="1"/>
</dbReference>
<dbReference type="InterPro" id="IPR009075">
    <property type="entry name" value="AcylCo_DH/oxidase_C"/>
</dbReference>
<gene>
    <name evidence="7" type="ORF">DMH04_28945</name>
</gene>
<proteinExistence type="inferred from homology"/>
<evidence type="ECO:0000256" key="3">
    <source>
        <dbReference type="ARBA" id="ARBA00022630"/>
    </source>
</evidence>
<keyword evidence="4" id="KW-0274">FAD</keyword>
<sequence length="331" mass="34275">MSWFGPALSSDQRDVLDIVDKMVSGVDPDDVAKVRELPGALAALGLWTVGVPEELGGGGADWQLTALVIERISRVVPELGVACAHAHAAALAVPGDAHDDIRALLHSGEIEIVVLESSALHVSVDPAGGRWTGQIDRFDAFDPDSAHVVMLGDESVLIEPAGISVGRTQRTTGLSSLRTVTLTLDGTSSSVRRLPSDAAAVRSSLLVGLAVVAAGIAGAAVDAASVYAAQRHQFGGPLDALPVVRASLNDQLQRTAALTHAVFAGAPDTLGAIAVARLGCDVALEVADAALQVYGGYGYLREYRTERSLRDALSLRASVDIASATSILQLE</sequence>
<dbReference type="EMBL" id="QHKI01000027">
    <property type="protein sequence ID" value="RSM80931.1"/>
    <property type="molecule type" value="Genomic_DNA"/>
</dbReference>
<dbReference type="InterPro" id="IPR009100">
    <property type="entry name" value="AcylCoA_DH/oxidase_NM_dom_sf"/>
</dbReference>
<evidence type="ECO:0000256" key="4">
    <source>
        <dbReference type="ARBA" id="ARBA00022827"/>
    </source>
</evidence>
<dbReference type="RefSeq" id="WP_051796003.1">
    <property type="nucleotide sequence ID" value="NZ_QHKI01000027.1"/>
</dbReference>
<evidence type="ECO:0000256" key="2">
    <source>
        <dbReference type="ARBA" id="ARBA00009347"/>
    </source>
</evidence>
<dbReference type="Gene3D" id="1.20.140.10">
    <property type="entry name" value="Butyryl-CoA Dehydrogenase, subunit A, domain 3"/>
    <property type="match status" value="1"/>
</dbReference>
<dbReference type="Proteomes" id="UP000287547">
    <property type="component" value="Unassembled WGS sequence"/>
</dbReference>
<accession>A0A428Z403</accession>
<keyword evidence="3" id="KW-0285">Flavoprotein</keyword>
<dbReference type="PANTHER" id="PTHR43884">
    <property type="entry name" value="ACYL-COA DEHYDROGENASE"/>
    <property type="match status" value="1"/>
</dbReference>
<dbReference type="SUPFAM" id="SSF56645">
    <property type="entry name" value="Acyl-CoA dehydrogenase NM domain-like"/>
    <property type="match status" value="1"/>
</dbReference>
<comment type="cofactor">
    <cofactor evidence="1">
        <name>FAD</name>
        <dbReference type="ChEBI" id="CHEBI:57692"/>
    </cofactor>
</comment>
<dbReference type="GO" id="GO:0003995">
    <property type="term" value="F:acyl-CoA dehydrogenase activity"/>
    <property type="evidence" value="ECO:0007669"/>
    <property type="project" value="InterPro"/>
</dbReference>
<dbReference type="PROSITE" id="PS00073">
    <property type="entry name" value="ACYL_COA_DH_2"/>
    <property type="match status" value="1"/>
</dbReference>
<comment type="caution">
    <text evidence="7">The sequence shown here is derived from an EMBL/GenBank/DDBJ whole genome shotgun (WGS) entry which is preliminary data.</text>
</comment>
<organism evidence="7 8">
    <name type="scientific">Kibdelosporangium aridum</name>
    <dbReference type="NCBI Taxonomy" id="2030"/>
    <lineage>
        <taxon>Bacteria</taxon>
        <taxon>Bacillati</taxon>
        <taxon>Actinomycetota</taxon>
        <taxon>Actinomycetes</taxon>
        <taxon>Pseudonocardiales</taxon>
        <taxon>Pseudonocardiaceae</taxon>
        <taxon>Kibdelosporangium</taxon>
    </lineage>
</organism>
<dbReference type="Gene3D" id="1.10.540.10">
    <property type="entry name" value="Acyl-CoA dehydrogenase/oxidase, N-terminal domain"/>
    <property type="match status" value="1"/>
</dbReference>
<evidence type="ECO:0000259" key="6">
    <source>
        <dbReference type="Pfam" id="PF02771"/>
    </source>
</evidence>
<dbReference type="InterPro" id="IPR013786">
    <property type="entry name" value="AcylCoA_DH/ox_N"/>
</dbReference>
<evidence type="ECO:0000256" key="1">
    <source>
        <dbReference type="ARBA" id="ARBA00001974"/>
    </source>
</evidence>
<dbReference type="Pfam" id="PF02771">
    <property type="entry name" value="Acyl-CoA_dh_N"/>
    <property type="match status" value="1"/>
</dbReference>
<name>A0A428Z403_KIBAR</name>
<dbReference type="InterPro" id="IPR006089">
    <property type="entry name" value="Acyl-CoA_DH_CS"/>
</dbReference>